<keyword evidence="1" id="KW-1133">Transmembrane helix</keyword>
<protein>
    <submittedName>
        <fullName evidence="2">Uncharacterized protein</fullName>
    </submittedName>
</protein>
<feature type="transmembrane region" description="Helical" evidence="1">
    <location>
        <begin position="6"/>
        <end position="26"/>
    </location>
</feature>
<proteinExistence type="predicted"/>
<evidence type="ECO:0000313" key="3">
    <source>
        <dbReference type="Proteomes" id="UP001607125"/>
    </source>
</evidence>
<keyword evidence="1" id="KW-0812">Transmembrane</keyword>
<evidence type="ECO:0000313" key="2">
    <source>
        <dbReference type="EMBL" id="MFH0261361.1"/>
    </source>
</evidence>
<reference evidence="2 3" key="1">
    <citation type="submission" date="2024-10" db="EMBL/GenBank/DDBJ databases">
        <authorList>
            <person name="Yibar A."/>
            <person name="Saticioglu I.B."/>
            <person name="Duman M."/>
            <person name="Ajmi N."/>
            <person name="Gurler F."/>
            <person name="Ay H."/>
            <person name="Onuk E."/>
            <person name="Guler S."/>
            <person name="Romalde J.L."/>
        </authorList>
    </citation>
    <scope>NUCLEOTIDE SEQUENCE [LARGE SCALE GENOMIC DNA]</scope>
    <source>
        <strain evidence="2 3">1-TCBS-B</strain>
    </source>
</reference>
<evidence type="ECO:0000256" key="1">
    <source>
        <dbReference type="SAM" id="Phobius"/>
    </source>
</evidence>
<organism evidence="2 3">
    <name type="scientific">Vibrio barjaei</name>
    <dbReference type="NCBI Taxonomy" id="1676683"/>
    <lineage>
        <taxon>Bacteria</taxon>
        <taxon>Pseudomonadati</taxon>
        <taxon>Pseudomonadota</taxon>
        <taxon>Gammaproteobacteria</taxon>
        <taxon>Vibrionales</taxon>
        <taxon>Vibrionaceae</taxon>
        <taxon>Vibrio</taxon>
    </lineage>
</organism>
<name>A0ABW7IIN9_9VIBR</name>
<dbReference type="EMBL" id="JBIHSF010000008">
    <property type="protein sequence ID" value="MFH0261361.1"/>
    <property type="molecule type" value="Genomic_DNA"/>
</dbReference>
<accession>A0ABW7IIN9</accession>
<dbReference type="Proteomes" id="UP001607125">
    <property type="component" value="Unassembled WGS sequence"/>
</dbReference>
<gene>
    <name evidence="2" type="ORF">ACGRH2_13220</name>
</gene>
<dbReference type="RefSeq" id="WP_394629254.1">
    <property type="nucleotide sequence ID" value="NZ_JBIHSF010000008.1"/>
</dbReference>
<keyword evidence="3" id="KW-1185">Reference proteome</keyword>
<comment type="caution">
    <text evidence="2">The sequence shown here is derived from an EMBL/GenBank/DDBJ whole genome shotgun (WGS) entry which is preliminary data.</text>
</comment>
<keyword evidence="1" id="KW-0472">Membrane</keyword>
<sequence length="132" mass="15415">MAKTNPTLRVVIIFVMFAAGLIFSHFKQQYTEKVLKQSASKLKIIPEHRIMLSSYYESEKQVNIGFDFIGFSRDDNKFKEYQTRYLASIKNMACKSKPLTSYYQNKKPVVIDLRLQNRNFGNLILSSSECRK</sequence>